<evidence type="ECO:0000256" key="1">
    <source>
        <dbReference type="ARBA" id="ARBA00022729"/>
    </source>
</evidence>
<protein>
    <submittedName>
        <fullName evidence="3">Uncharacterized protein</fullName>
    </submittedName>
</protein>
<feature type="chain" id="PRO_5043177497" evidence="2">
    <location>
        <begin position="30"/>
        <end position="138"/>
    </location>
</feature>
<dbReference type="PANTHER" id="PTHR33184">
    <property type="entry name" value="PROTEIN TAPETUM DETERMINANT 1-LIKE-RELATED"/>
    <property type="match status" value="1"/>
</dbReference>
<organism evidence="3">
    <name type="scientific">Triticum aestivum</name>
    <name type="common">Wheat</name>
    <dbReference type="NCBI Taxonomy" id="4565"/>
    <lineage>
        <taxon>Eukaryota</taxon>
        <taxon>Viridiplantae</taxon>
        <taxon>Streptophyta</taxon>
        <taxon>Embryophyta</taxon>
        <taxon>Tracheophyta</taxon>
        <taxon>Spermatophyta</taxon>
        <taxon>Magnoliopsida</taxon>
        <taxon>Liliopsida</taxon>
        <taxon>Poales</taxon>
        <taxon>Poaceae</taxon>
        <taxon>BOP clade</taxon>
        <taxon>Pooideae</taxon>
        <taxon>Triticodae</taxon>
        <taxon>Triticeae</taxon>
        <taxon>Triticinae</taxon>
        <taxon>Triticum</taxon>
    </lineage>
</organism>
<dbReference type="OrthoDB" id="603213at2759"/>
<dbReference type="InterPro" id="IPR040361">
    <property type="entry name" value="TPD1"/>
</dbReference>
<evidence type="ECO:0000313" key="3">
    <source>
        <dbReference type="EnsemblPlants" id="TraesCS5B02G491400.1"/>
    </source>
</evidence>
<dbReference type="AlphaFoldDB" id="A0A3B6LV60"/>
<dbReference type="Gramene" id="TraesSTA5B03G02988800.1">
    <property type="protein sequence ID" value="TraesSTA5B03G02988800.1"/>
    <property type="gene ID" value="TraesSTA5B03G02988800"/>
</dbReference>
<proteinExistence type="predicted"/>
<keyword evidence="4" id="KW-1185">Reference proteome</keyword>
<dbReference type="Proteomes" id="UP000019116">
    <property type="component" value="Chromosome 5B"/>
</dbReference>
<dbReference type="Gramene" id="TraesCS5B03G1193000.1">
    <property type="protein sequence ID" value="TraesCS5B03G1193000.1.CDS"/>
    <property type="gene ID" value="TraesCS5B03G1193000"/>
</dbReference>
<dbReference type="EnsemblPlants" id="TraesCS5B02G491400.1">
    <property type="protein sequence ID" value="TraesCS5B02G491400.1"/>
    <property type="gene ID" value="TraesCS5B02G491400"/>
</dbReference>
<feature type="signal peptide" evidence="2">
    <location>
        <begin position="1"/>
        <end position="29"/>
    </location>
</feature>
<dbReference type="OMA" id="CKCAQKN"/>
<dbReference type="GO" id="GO:0001709">
    <property type="term" value="P:cell fate determination"/>
    <property type="evidence" value="ECO:0000318"/>
    <property type="project" value="GO_Central"/>
</dbReference>
<dbReference type="PANTHER" id="PTHR33184:SF35">
    <property type="match status" value="1"/>
</dbReference>
<dbReference type="STRING" id="4565.A0A3B6LV60"/>
<dbReference type="Pfam" id="PF24068">
    <property type="entry name" value="TPD1_C"/>
    <property type="match status" value="1"/>
</dbReference>
<keyword evidence="1 2" id="KW-0732">Signal</keyword>
<dbReference type="Gramene" id="TraesCS5B02G491400.1">
    <property type="protein sequence ID" value="TraesCS5B02G491400.1"/>
    <property type="gene ID" value="TraesCS5B02G491400"/>
</dbReference>
<sequence>MLNSGMGTKPIVIIVACVLLCITNRGVHASKADASTSSCRASDLVVSTATEAGSGGKPQHFVSVINTCKCAQKNIKLACPGFNHSIDVFPASAIRRDRDGVHCTLLGGRSVGPARSVSFIYESSATFSFKPVSSTSVC</sequence>
<dbReference type="Gramene" id="TraesNOR5B03G03026190.1">
    <property type="protein sequence ID" value="TraesNOR5B03G03026190.1"/>
    <property type="gene ID" value="TraesNOR5B03G03026190"/>
</dbReference>
<reference evidence="3" key="1">
    <citation type="submission" date="2018-08" db="EMBL/GenBank/DDBJ databases">
        <authorList>
            <person name="Rossello M."/>
        </authorList>
    </citation>
    <scope>NUCLEOTIDE SEQUENCE [LARGE SCALE GENOMIC DNA]</scope>
    <source>
        <strain evidence="3">cv. Chinese Spring</strain>
    </source>
</reference>
<reference evidence="3" key="2">
    <citation type="submission" date="2018-10" db="UniProtKB">
        <authorList>
            <consortium name="EnsemblPlants"/>
        </authorList>
    </citation>
    <scope>IDENTIFICATION</scope>
</reference>
<name>A0A3B6LV60_WHEAT</name>
<accession>A0A3B6LV60</accession>
<evidence type="ECO:0000313" key="4">
    <source>
        <dbReference type="Proteomes" id="UP000019116"/>
    </source>
</evidence>
<evidence type="ECO:0000256" key="2">
    <source>
        <dbReference type="SAM" id="SignalP"/>
    </source>
</evidence>